<protein>
    <submittedName>
        <fullName evidence="2">Uncharacterized protein</fullName>
    </submittedName>
</protein>
<evidence type="ECO:0000313" key="2">
    <source>
        <dbReference type="EMBL" id="TNN29712.1"/>
    </source>
</evidence>
<accession>A0A4Z2EMV9</accession>
<organism evidence="2 3">
    <name type="scientific">Liparis tanakae</name>
    <name type="common">Tanaka's snailfish</name>
    <dbReference type="NCBI Taxonomy" id="230148"/>
    <lineage>
        <taxon>Eukaryota</taxon>
        <taxon>Metazoa</taxon>
        <taxon>Chordata</taxon>
        <taxon>Craniata</taxon>
        <taxon>Vertebrata</taxon>
        <taxon>Euteleostomi</taxon>
        <taxon>Actinopterygii</taxon>
        <taxon>Neopterygii</taxon>
        <taxon>Teleostei</taxon>
        <taxon>Neoteleostei</taxon>
        <taxon>Acanthomorphata</taxon>
        <taxon>Eupercaria</taxon>
        <taxon>Perciformes</taxon>
        <taxon>Cottioidei</taxon>
        <taxon>Cottales</taxon>
        <taxon>Liparidae</taxon>
        <taxon>Liparis</taxon>
    </lineage>
</organism>
<feature type="region of interest" description="Disordered" evidence="1">
    <location>
        <begin position="58"/>
        <end position="79"/>
    </location>
</feature>
<evidence type="ECO:0000313" key="3">
    <source>
        <dbReference type="Proteomes" id="UP000314294"/>
    </source>
</evidence>
<keyword evidence="3" id="KW-1185">Reference proteome</keyword>
<proteinExistence type="predicted"/>
<dbReference type="EMBL" id="SRLO01005303">
    <property type="protein sequence ID" value="TNN29712.1"/>
    <property type="molecule type" value="Genomic_DNA"/>
</dbReference>
<sequence>MRVVYFGRGGPRAACRSQKGGVVFPTFRGPDSRPGVSGGSGGRRAGLVNFLHAAGQLPPGGSLDYKETGSGAAASWTGD</sequence>
<dbReference type="AlphaFoldDB" id="A0A4Z2EMV9"/>
<gene>
    <name evidence="2" type="ORF">EYF80_060139</name>
</gene>
<evidence type="ECO:0000256" key="1">
    <source>
        <dbReference type="SAM" id="MobiDB-lite"/>
    </source>
</evidence>
<comment type="caution">
    <text evidence="2">The sequence shown here is derived from an EMBL/GenBank/DDBJ whole genome shotgun (WGS) entry which is preliminary data.</text>
</comment>
<reference evidence="2 3" key="1">
    <citation type="submission" date="2019-03" db="EMBL/GenBank/DDBJ databases">
        <title>First draft genome of Liparis tanakae, snailfish: a comprehensive survey of snailfish specific genes.</title>
        <authorList>
            <person name="Kim W."/>
            <person name="Song I."/>
            <person name="Jeong J.-H."/>
            <person name="Kim D."/>
            <person name="Kim S."/>
            <person name="Ryu S."/>
            <person name="Song J.Y."/>
            <person name="Lee S.K."/>
        </authorList>
    </citation>
    <scope>NUCLEOTIDE SEQUENCE [LARGE SCALE GENOMIC DNA]</scope>
    <source>
        <tissue evidence="2">Muscle</tissue>
    </source>
</reference>
<dbReference type="Proteomes" id="UP000314294">
    <property type="component" value="Unassembled WGS sequence"/>
</dbReference>
<name>A0A4Z2EMV9_9TELE</name>